<reference evidence="4 5" key="1">
    <citation type="submission" date="2023-09" db="EMBL/GenBank/DDBJ databases">
        <title>Novel taxa isolated from Blanes Bay.</title>
        <authorList>
            <person name="Rey-Velasco X."/>
            <person name="Lucena T."/>
        </authorList>
    </citation>
    <scope>NUCLEOTIDE SEQUENCE [LARGE SCALE GENOMIC DNA]</scope>
    <source>
        <strain evidence="4 5">S334</strain>
    </source>
</reference>
<dbReference type="PANTHER" id="PTHR46429">
    <property type="entry name" value="23S RRNA (GUANOSINE-2'-O-)-METHYLTRANSFERASE RLMB"/>
    <property type="match status" value="1"/>
</dbReference>
<dbReference type="InterPro" id="IPR004441">
    <property type="entry name" value="rRNA_MeTrfase_TrmH"/>
</dbReference>
<dbReference type="Pfam" id="PF00588">
    <property type="entry name" value="SpoU_methylase"/>
    <property type="match status" value="1"/>
</dbReference>
<evidence type="ECO:0000259" key="3">
    <source>
        <dbReference type="Pfam" id="PF00588"/>
    </source>
</evidence>
<dbReference type="RefSeq" id="WP_314015611.1">
    <property type="nucleotide sequence ID" value="NZ_JAVTTP010000001.1"/>
</dbReference>
<evidence type="ECO:0000313" key="5">
    <source>
        <dbReference type="Proteomes" id="UP001250656"/>
    </source>
</evidence>
<evidence type="ECO:0000313" key="4">
    <source>
        <dbReference type="EMBL" id="MDT7829585.1"/>
    </source>
</evidence>
<feature type="domain" description="tRNA/rRNA methyltransferase SpoU type" evidence="3">
    <location>
        <begin position="25"/>
        <end position="167"/>
    </location>
</feature>
<dbReference type="SUPFAM" id="SSF75217">
    <property type="entry name" value="alpha/beta knot"/>
    <property type="match status" value="1"/>
</dbReference>
<sequence length="200" mass="22016">MRKLKNEELDRLDVIGFKKAEKTPIIIVLDNIRSLNNIGSVFRTADAFLIEKIYLCGITATPPHKDIRRTALGATESMAWEYGENAVEVLSGLKADGYTALAIEQAEGAQMLHELQIDAAHKYALVFGNEVRGVDQKVVDACDGVLEIPQFGTKHSLNISVSVGVVVWDFWSKWTAVKSEIKTLPRNPPDSRGNGAKPRG</sequence>
<dbReference type="CDD" id="cd18097">
    <property type="entry name" value="SpoU-like"/>
    <property type="match status" value="1"/>
</dbReference>
<accession>A0ABU3L757</accession>
<dbReference type="InterPro" id="IPR001537">
    <property type="entry name" value="SpoU_MeTrfase"/>
</dbReference>
<proteinExistence type="predicted"/>
<dbReference type="GO" id="GO:0032259">
    <property type="term" value="P:methylation"/>
    <property type="evidence" value="ECO:0007669"/>
    <property type="project" value="UniProtKB-KW"/>
</dbReference>
<name>A0ABU3L757_9FLAO</name>
<dbReference type="Proteomes" id="UP001250656">
    <property type="component" value="Unassembled WGS sequence"/>
</dbReference>
<evidence type="ECO:0000256" key="2">
    <source>
        <dbReference type="ARBA" id="ARBA00022679"/>
    </source>
</evidence>
<protein>
    <submittedName>
        <fullName evidence="4">RNA methyltransferase</fullName>
    </submittedName>
</protein>
<dbReference type="InterPro" id="IPR029028">
    <property type="entry name" value="Alpha/beta_knot_MTases"/>
</dbReference>
<keyword evidence="5" id="KW-1185">Reference proteome</keyword>
<dbReference type="PANTHER" id="PTHR46429:SF1">
    <property type="entry name" value="23S RRNA (GUANOSINE-2'-O-)-METHYLTRANSFERASE RLMB"/>
    <property type="match status" value="1"/>
</dbReference>
<dbReference type="EMBL" id="JAVTTP010000001">
    <property type="protein sequence ID" value="MDT7829585.1"/>
    <property type="molecule type" value="Genomic_DNA"/>
</dbReference>
<dbReference type="Gene3D" id="3.40.1280.10">
    <property type="match status" value="1"/>
</dbReference>
<organism evidence="4 5">
    <name type="scientific">Pricia mediterranea</name>
    <dbReference type="NCBI Taxonomy" id="3076079"/>
    <lineage>
        <taxon>Bacteria</taxon>
        <taxon>Pseudomonadati</taxon>
        <taxon>Bacteroidota</taxon>
        <taxon>Flavobacteriia</taxon>
        <taxon>Flavobacteriales</taxon>
        <taxon>Flavobacteriaceae</taxon>
        <taxon>Pricia</taxon>
    </lineage>
</organism>
<keyword evidence="1 4" id="KW-0489">Methyltransferase</keyword>
<dbReference type="GO" id="GO:0008168">
    <property type="term" value="F:methyltransferase activity"/>
    <property type="evidence" value="ECO:0007669"/>
    <property type="project" value="UniProtKB-KW"/>
</dbReference>
<dbReference type="InterPro" id="IPR029026">
    <property type="entry name" value="tRNA_m1G_MTases_N"/>
</dbReference>
<gene>
    <name evidence="4" type="ORF">RQM65_13005</name>
</gene>
<comment type="caution">
    <text evidence="4">The sequence shown here is derived from an EMBL/GenBank/DDBJ whole genome shotgun (WGS) entry which is preliminary data.</text>
</comment>
<keyword evidence="2" id="KW-0808">Transferase</keyword>
<evidence type="ECO:0000256" key="1">
    <source>
        <dbReference type="ARBA" id="ARBA00022603"/>
    </source>
</evidence>